<evidence type="ECO:0000259" key="4">
    <source>
        <dbReference type="Pfam" id="PF00171"/>
    </source>
</evidence>
<dbReference type="Pfam" id="PF00171">
    <property type="entry name" value="Aldedh"/>
    <property type="match status" value="1"/>
</dbReference>
<evidence type="ECO:0000313" key="5">
    <source>
        <dbReference type="EMBL" id="MFC5629640.1"/>
    </source>
</evidence>
<proteinExistence type="inferred from homology"/>
<dbReference type="NCBIfam" id="TIGR01780">
    <property type="entry name" value="SSADH"/>
    <property type="match status" value="1"/>
</dbReference>
<dbReference type="EMBL" id="JBHSPF010000065">
    <property type="protein sequence ID" value="MFC5629640.1"/>
    <property type="molecule type" value="Genomic_DNA"/>
</dbReference>
<gene>
    <name evidence="5" type="ORF">ACFPTR_12340</name>
</gene>
<dbReference type="InterPro" id="IPR016162">
    <property type="entry name" value="Ald_DH_N"/>
</dbReference>
<name>A0ABW0U859_9BACI</name>
<comment type="caution">
    <text evidence="5">The sequence shown here is derived from an EMBL/GenBank/DDBJ whole genome shotgun (WGS) entry which is preliminary data.</text>
</comment>
<dbReference type="RefSeq" id="WP_270897020.1">
    <property type="nucleotide sequence ID" value="NZ_JBHSPF010000065.1"/>
</dbReference>
<reference evidence="6" key="1">
    <citation type="journal article" date="2019" name="Int. J. Syst. Evol. Microbiol.">
        <title>The Global Catalogue of Microorganisms (GCM) 10K type strain sequencing project: providing services to taxonomists for standard genome sequencing and annotation.</title>
        <authorList>
            <consortium name="The Broad Institute Genomics Platform"/>
            <consortium name="The Broad Institute Genome Sequencing Center for Infectious Disease"/>
            <person name="Wu L."/>
            <person name="Ma J."/>
        </authorList>
    </citation>
    <scope>NUCLEOTIDE SEQUENCE [LARGE SCALE GENOMIC DNA]</scope>
    <source>
        <strain evidence="6">CGMCC 1.15790</strain>
    </source>
</reference>
<dbReference type="InterPro" id="IPR050740">
    <property type="entry name" value="Aldehyde_DH_Superfamily"/>
</dbReference>
<dbReference type="InterPro" id="IPR012394">
    <property type="entry name" value="Aldehyde_DH_NAD(P)"/>
</dbReference>
<comment type="similarity">
    <text evidence="1 3">Belongs to the aldehyde dehydrogenase family.</text>
</comment>
<dbReference type="PIRSF" id="PIRSF036492">
    <property type="entry name" value="ALDH"/>
    <property type="match status" value="1"/>
</dbReference>
<dbReference type="InterPro" id="IPR016160">
    <property type="entry name" value="Ald_DH_CS_CYS"/>
</dbReference>
<dbReference type="InterPro" id="IPR016161">
    <property type="entry name" value="Ald_DH/histidinol_DH"/>
</dbReference>
<accession>A0ABW0U859</accession>
<dbReference type="InterPro" id="IPR010102">
    <property type="entry name" value="Succ_semiAld_DH"/>
</dbReference>
<keyword evidence="2 3" id="KW-0560">Oxidoreductase</keyword>
<organism evidence="5 6">
    <name type="scientific">Aliibacillus thermotolerans</name>
    <dbReference type="NCBI Taxonomy" id="1834418"/>
    <lineage>
        <taxon>Bacteria</taxon>
        <taxon>Bacillati</taxon>
        <taxon>Bacillota</taxon>
        <taxon>Bacilli</taxon>
        <taxon>Bacillales</taxon>
        <taxon>Bacillaceae</taxon>
        <taxon>Aliibacillus</taxon>
    </lineage>
</organism>
<dbReference type="Proteomes" id="UP001596143">
    <property type="component" value="Unassembled WGS sequence"/>
</dbReference>
<dbReference type="PANTHER" id="PTHR43353">
    <property type="entry name" value="SUCCINATE-SEMIALDEHYDE DEHYDROGENASE, MITOCHONDRIAL"/>
    <property type="match status" value="1"/>
</dbReference>
<dbReference type="GO" id="GO:0016491">
    <property type="term" value="F:oxidoreductase activity"/>
    <property type="evidence" value="ECO:0007669"/>
    <property type="project" value="UniProtKB-KW"/>
</dbReference>
<dbReference type="InterPro" id="IPR015590">
    <property type="entry name" value="Aldehyde_DH_dom"/>
</dbReference>
<dbReference type="SUPFAM" id="SSF53720">
    <property type="entry name" value="ALDH-like"/>
    <property type="match status" value="1"/>
</dbReference>
<sequence>MYINGKWVGNELEKTEVVNPSTQQIVGTVPEGGRKEATLAVDAAHEAFKTWSKKTADERSSLLYRWYELIDENKEEMATLMTKEQGKPYQEAYGEVNYANGFIKWYAEEAKRIYGDTIPASQSDKRIIVQKQPVGVAAVITPWNFPAAMITRKVGPALAAGCTVVIKPAEQTPLTAIMLAELAEEAGIPAGVVNVVTGEASDIGKAWLDDKRVRKLTFTGSTPVGKLLMEGSARTLKKVSLELGGQAPLIVMDDADIDQAVEGAVQSKYRNAGQTCVCSNRMYVHESIAEPFAEKMAKAVENLTVGDGLEEGVTIGPLIDEDAIEKVEKHVEDAKAKGAKIVSGGVRHEKGDLFYTPTVIMNATEDMLCMTEETFGPVAPIATFKTDEEAIERANDTDFGLAAYVFTKDLSRAFRISEALEYGIVGVNDGVPSTPQAPFGGMKESGIGREGGYYGIEEFLEIKYTSFKI</sequence>
<dbReference type="PROSITE" id="PS00070">
    <property type="entry name" value="ALDEHYDE_DEHYDR_CYS"/>
    <property type="match status" value="1"/>
</dbReference>
<dbReference type="CDD" id="cd07103">
    <property type="entry name" value="ALDH_F5_SSADH_GabD"/>
    <property type="match status" value="1"/>
</dbReference>
<feature type="domain" description="Aldehyde dehydrogenase" evidence="4">
    <location>
        <begin position="7"/>
        <end position="464"/>
    </location>
</feature>
<dbReference type="Gene3D" id="3.40.309.10">
    <property type="entry name" value="Aldehyde Dehydrogenase, Chain A, domain 2"/>
    <property type="match status" value="1"/>
</dbReference>
<protein>
    <recommendedName>
        <fullName evidence="3">Aldehyde dehydrogenase</fullName>
    </recommendedName>
</protein>
<evidence type="ECO:0000256" key="3">
    <source>
        <dbReference type="PIRNR" id="PIRNR036492"/>
    </source>
</evidence>
<dbReference type="PANTHER" id="PTHR43353:SF5">
    <property type="entry name" value="SUCCINATE-SEMIALDEHYDE DEHYDROGENASE, MITOCHONDRIAL"/>
    <property type="match status" value="1"/>
</dbReference>
<evidence type="ECO:0000256" key="1">
    <source>
        <dbReference type="ARBA" id="ARBA00009986"/>
    </source>
</evidence>
<dbReference type="Gene3D" id="3.40.605.10">
    <property type="entry name" value="Aldehyde Dehydrogenase, Chain A, domain 1"/>
    <property type="match status" value="1"/>
</dbReference>
<evidence type="ECO:0000256" key="2">
    <source>
        <dbReference type="ARBA" id="ARBA00023002"/>
    </source>
</evidence>
<evidence type="ECO:0000313" key="6">
    <source>
        <dbReference type="Proteomes" id="UP001596143"/>
    </source>
</evidence>
<keyword evidence="6" id="KW-1185">Reference proteome</keyword>
<dbReference type="InterPro" id="IPR016163">
    <property type="entry name" value="Ald_DH_C"/>
</dbReference>